<feature type="transmembrane region" description="Helical" evidence="1">
    <location>
        <begin position="88"/>
        <end position="111"/>
    </location>
</feature>
<keyword evidence="1" id="KW-0812">Transmembrane</keyword>
<evidence type="ECO:0008006" key="4">
    <source>
        <dbReference type="Google" id="ProtNLM"/>
    </source>
</evidence>
<keyword evidence="1" id="KW-1133">Transmembrane helix</keyword>
<feature type="transmembrane region" description="Helical" evidence="1">
    <location>
        <begin position="193"/>
        <end position="217"/>
    </location>
</feature>
<accession>A0A165Z4B4</accession>
<dbReference type="AlphaFoldDB" id="A0A165Z4B4"/>
<evidence type="ECO:0000256" key="1">
    <source>
        <dbReference type="SAM" id="Phobius"/>
    </source>
</evidence>
<name>A0A165Z4B4_PSEFL</name>
<feature type="transmembrane region" description="Helical" evidence="1">
    <location>
        <begin position="131"/>
        <end position="155"/>
    </location>
</feature>
<organism evidence="2 3">
    <name type="scientific">Pseudomonas fluorescens</name>
    <dbReference type="NCBI Taxonomy" id="294"/>
    <lineage>
        <taxon>Bacteria</taxon>
        <taxon>Pseudomonadati</taxon>
        <taxon>Pseudomonadota</taxon>
        <taxon>Gammaproteobacteria</taxon>
        <taxon>Pseudomonadales</taxon>
        <taxon>Pseudomonadaceae</taxon>
        <taxon>Pseudomonas</taxon>
    </lineage>
</organism>
<evidence type="ECO:0000313" key="2">
    <source>
        <dbReference type="EMBL" id="AMZ71287.1"/>
    </source>
</evidence>
<gene>
    <name evidence="2" type="ORF">TK06_09300</name>
</gene>
<feature type="transmembrane region" description="Helical" evidence="1">
    <location>
        <begin position="167"/>
        <end position="187"/>
    </location>
</feature>
<reference evidence="3" key="1">
    <citation type="submission" date="2016-04" db="EMBL/GenBank/DDBJ databases">
        <authorList>
            <person name="Ray J."/>
            <person name="Price M."/>
            <person name="Deutschbauer A."/>
        </authorList>
    </citation>
    <scope>NUCLEOTIDE SEQUENCE [LARGE SCALE GENOMIC DNA]</scope>
    <source>
        <strain evidence="3">FW300-N2E2</strain>
    </source>
</reference>
<keyword evidence="1" id="KW-0472">Membrane</keyword>
<reference evidence="2 3" key="2">
    <citation type="journal article" date="2018" name="Nature">
        <title>Mutant phenotypes for thousands of bacterial genes of unknown function.</title>
        <authorList>
            <person name="Price M.N."/>
            <person name="Wetmore K.M."/>
            <person name="Waters R.J."/>
            <person name="Callaghan M."/>
            <person name="Ray J."/>
            <person name="Liu H."/>
            <person name="Kuehl J.V."/>
            <person name="Melnyk R.A."/>
            <person name="Lamson J.S."/>
            <person name="Suh Y."/>
            <person name="Carlson H.K."/>
            <person name="Esquivel Z."/>
            <person name="Sadeeshkumar H."/>
            <person name="Chakraborty R."/>
            <person name="Zane G.M."/>
            <person name="Rubin B.E."/>
            <person name="Wall J.D."/>
            <person name="Visel A."/>
            <person name="Bristow J."/>
            <person name="Blow M.J."/>
            <person name="Arkin A.P."/>
            <person name="Deutschbauer A.M."/>
        </authorList>
    </citation>
    <scope>NUCLEOTIDE SEQUENCE [LARGE SCALE GENOMIC DNA]</scope>
    <source>
        <strain evidence="2 3">FW300-N2E2</strain>
    </source>
</reference>
<protein>
    <recommendedName>
        <fullName evidence="4">DUF4386 domain-containing protein</fullName>
    </recommendedName>
</protein>
<feature type="transmembrane region" description="Helical" evidence="1">
    <location>
        <begin position="56"/>
        <end position="76"/>
    </location>
</feature>
<dbReference type="RefSeq" id="WP_063321847.1">
    <property type="nucleotide sequence ID" value="NZ_CP015225.1"/>
</dbReference>
<proteinExistence type="predicted"/>
<evidence type="ECO:0000313" key="3">
    <source>
        <dbReference type="Proteomes" id="UP000076083"/>
    </source>
</evidence>
<sequence length="235" mass="25513">MNQRVFSISAWSGTAALVVTCLGWLIAGILPLPLGPSTSAIEVAAFFIDDATVTKMGFVIASVGVGLMLPMLAAISMHMLRMEGRYPLLSFTQMIAGAVTVILNTLPQLLWATIAFRTDRTPEEYRTLNDIAWLLLFTGIIPFMVQNIAIGTAVLSAPHKVFPRWAGFLNLWVALAFVPDVLAYFFMSGPFAWNGIFVFWLALGAYAVFLVGMGVAIKHANAQIIALAKMERASA</sequence>
<dbReference type="EMBL" id="CP015225">
    <property type="protein sequence ID" value="AMZ71287.1"/>
    <property type="molecule type" value="Genomic_DNA"/>
</dbReference>
<dbReference type="Proteomes" id="UP000076083">
    <property type="component" value="Chromosome"/>
</dbReference>